<gene>
    <name evidence="3" type="ORF">RirG_219880</name>
</gene>
<evidence type="ECO:0000259" key="2">
    <source>
        <dbReference type="SMART" id="SM00128"/>
    </source>
</evidence>
<organism evidence="3 4">
    <name type="scientific">Rhizophagus irregularis (strain DAOM 197198w)</name>
    <name type="common">Glomus intraradices</name>
    <dbReference type="NCBI Taxonomy" id="1432141"/>
    <lineage>
        <taxon>Eukaryota</taxon>
        <taxon>Fungi</taxon>
        <taxon>Fungi incertae sedis</taxon>
        <taxon>Mucoromycota</taxon>
        <taxon>Glomeromycotina</taxon>
        <taxon>Glomeromycetes</taxon>
        <taxon>Glomerales</taxon>
        <taxon>Glomeraceae</taxon>
        <taxon>Rhizophagus</taxon>
    </lineage>
</organism>
<reference evidence="3 4" key="1">
    <citation type="submission" date="2014-02" db="EMBL/GenBank/DDBJ databases">
        <title>Single nucleus genome sequencing reveals high similarity among nuclei of an endomycorrhizal fungus.</title>
        <authorList>
            <person name="Lin K."/>
            <person name="Geurts R."/>
            <person name="Zhang Z."/>
            <person name="Limpens E."/>
            <person name="Saunders D.G."/>
            <person name="Mu D."/>
            <person name="Pang E."/>
            <person name="Cao H."/>
            <person name="Cha H."/>
            <person name="Lin T."/>
            <person name="Zhou Q."/>
            <person name="Shang Y."/>
            <person name="Li Y."/>
            <person name="Ivanov S."/>
            <person name="Sharma T."/>
            <person name="Velzen R.V."/>
            <person name="Ruijter N.D."/>
            <person name="Aanen D.K."/>
            <person name="Win J."/>
            <person name="Kamoun S."/>
            <person name="Bisseling T."/>
            <person name="Huang S."/>
        </authorList>
    </citation>
    <scope>NUCLEOTIDE SEQUENCE [LARGE SCALE GENOMIC DNA]</scope>
    <source>
        <strain evidence="4">DAOM197198w</strain>
    </source>
</reference>
<feature type="compositionally biased region" description="Polar residues" evidence="1">
    <location>
        <begin position="1"/>
        <end position="15"/>
    </location>
</feature>
<dbReference type="Pfam" id="PF22669">
    <property type="entry name" value="Exo_endo_phos2"/>
    <property type="match status" value="1"/>
</dbReference>
<comment type="caution">
    <text evidence="3">The sequence shown here is derived from an EMBL/GenBank/DDBJ whole genome shotgun (WGS) entry which is preliminary data.</text>
</comment>
<accession>A0A015IFU2</accession>
<name>A0A015IFU2_RHIIW</name>
<dbReference type="Proteomes" id="UP000022910">
    <property type="component" value="Unassembled WGS sequence"/>
</dbReference>
<dbReference type="InterPro" id="IPR036691">
    <property type="entry name" value="Endo/exonu/phosph_ase_sf"/>
</dbReference>
<dbReference type="Gene3D" id="3.60.10.10">
    <property type="entry name" value="Endonuclease/exonuclease/phosphatase"/>
    <property type="match status" value="1"/>
</dbReference>
<dbReference type="HOGENOM" id="CLU_615607_0_0_1"/>
<dbReference type="PANTHER" id="PTHR11200">
    <property type="entry name" value="INOSITOL 5-PHOSPHATASE"/>
    <property type="match status" value="1"/>
</dbReference>
<dbReference type="PANTHER" id="PTHR11200:SF275">
    <property type="entry name" value="LD06095P"/>
    <property type="match status" value="1"/>
</dbReference>
<dbReference type="OrthoDB" id="405996at2759"/>
<keyword evidence="4" id="KW-1185">Reference proteome</keyword>
<dbReference type="GO" id="GO:0004439">
    <property type="term" value="F:phosphatidylinositol-4,5-bisphosphate 5-phosphatase activity"/>
    <property type="evidence" value="ECO:0007669"/>
    <property type="project" value="TreeGrafter"/>
</dbReference>
<dbReference type="STRING" id="1432141.A0A015IFU2"/>
<dbReference type="EMBL" id="JEMT01027887">
    <property type="protein sequence ID" value="EXX56027.1"/>
    <property type="molecule type" value="Genomic_DNA"/>
</dbReference>
<proteinExistence type="predicted"/>
<protein>
    <submittedName>
        <fullName evidence="3">Phosphatidylinositol-3-/phosphoinositide 5-phosphatase INP53</fullName>
    </submittedName>
</protein>
<dbReference type="InterPro" id="IPR000300">
    <property type="entry name" value="IPPc"/>
</dbReference>
<evidence type="ECO:0000313" key="3">
    <source>
        <dbReference type="EMBL" id="EXX56027.1"/>
    </source>
</evidence>
<dbReference type="GO" id="GO:0046856">
    <property type="term" value="P:phosphatidylinositol dephosphorylation"/>
    <property type="evidence" value="ECO:0007669"/>
    <property type="project" value="InterPro"/>
</dbReference>
<evidence type="ECO:0000256" key="1">
    <source>
        <dbReference type="SAM" id="MobiDB-lite"/>
    </source>
</evidence>
<dbReference type="SMART" id="SM00128">
    <property type="entry name" value="IPPc"/>
    <property type="match status" value="1"/>
</dbReference>
<feature type="domain" description="Inositol polyphosphate-related phosphatase" evidence="2">
    <location>
        <begin position="77"/>
        <end position="423"/>
    </location>
</feature>
<sequence length="445" mass="52325">MKSDTSSFGQPSTVKYESALIDPPELEDQEDTLLEKIKTLMSKMAEWIEYLLQFVPFVNSRKKRDVRQKDTEKFEKKKLKIFIGTWNMHGKLPPYNLNPFIEPPSTKHEVKDLYLKRNHNHPYHILVIGTQECQHNIKHSVLFPSKEEWEQRLKTYLGDDYILVKTETMAALHLAVFVWERCKDWVKDYQHGEVPTGFANLFGNKGGIGISLLFGNTSLCFINSHLAAHQDKVKERNHDVKKICKELKLKGFSPSDKVFTNVTDRFDYTFWFGDMNYRVDLERSRVDDLIRQNDIETLLKSDQLSYELKSFPYFKGFNEAPLNFYPTFKLDITHRVSHYNQEHPPLISYQSSPALIESGTLRYDSSDKQRVPSWTDRILWKSRNIKKKVDVDVLSYTSQMNVVGFSDHRPVTGCFLVDFDWNQASQEAKKKLKSRKKRRRFLLYI</sequence>
<evidence type="ECO:0000313" key="4">
    <source>
        <dbReference type="Proteomes" id="UP000022910"/>
    </source>
</evidence>
<dbReference type="InterPro" id="IPR046985">
    <property type="entry name" value="IP5"/>
</dbReference>
<dbReference type="SMR" id="A0A015IFU2"/>
<dbReference type="AlphaFoldDB" id="A0A015IFU2"/>
<dbReference type="SUPFAM" id="SSF56219">
    <property type="entry name" value="DNase I-like"/>
    <property type="match status" value="1"/>
</dbReference>
<feature type="region of interest" description="Disordered" evidence="1">
    <location>
        <begin position="1"/>
        <end position="22"/>
    </location>
</feature>